<dbReference type="EMBL" id="BAABCQ010000057">
    <property type="protein sequence ID" value="GAA3981216.1"/>
    <property type="molecule type" value="Genomic_DNA"/>
</dbReference>
<protein>
    <submittedName>
        <fullName evidence="2">Uncharacterized protein</fullName>
    </submittedName>
</protein>
<sequence length="60" mass="6720">MAVEQAKLENEVKRLGRKTTNPSSVAEKATTAKKADGPQLSAARKRTRRKPTQQVLRHNH</sequence>
<feature type="compositionally biased region" description="Basic and acidic residues" evidence="1">
    <location>
        <begin position="1"/>
        <end position="14"/>
    </location>
</feature>
<feature type="compositionally biased region" description="Basic residues" evidence="1">
    <location>
        <begin position="43"/>
        <end position="60"/>
    </location>
</feature>
<organism evidence="2 3">
    <name type="scientific">Streptomyces marokkonensis</name>
    <dbReference type="NCBI Taxonomy" id="324855"/>
    <lineage>
        <taxon>Bacteria</taxon>
        <taxon>Bacillati</taxon>
        <taxon>Actinomycetota</taxon>
        <taxon>Actinomycetes</taxon>
        <taxon>Kitasatosporales</taxon>
        <taxon>Streptomycetaceae</taxon>
        <taxon>Streptomyces</taxon>
    </lineage>
</organism>
<accession>A0ABP7QEJ1</accession>
<keyword evidence="3" id="KW-1185">Reference proteome</keyword>
<dbReference type="RefSeq" id="WP_345593068.1">
    <property type="nucleotide sequence ID" value="NZ_BAABCQ010000057.1"/>
</dbReference>
<evidence type="ECO:0000313" key="2">
    <source>
        <dbReference type="EMBL" id="GAA3981216.1"/>
    </source>
</evidence>
<feature type="region of interest" description="Disordered" evidence="1">
    <location>
        <begin position="1"/>
        <end position="60"/>
    </location>
</feature>
<evidence type="ECO:0000313" key="3">
    <source>
        <dbReference type="Proteomes" id="UP001500034"/>
    </source>
</evidence>
<reference evidence="3" key="1">
    <citation type="journal article" date="2019" name="Int. J. Syst. Evol. Microbiol.">
        <title>The Global Catalogue of Microorganisms (GCM) 10K type strain sequencing project: providing services to taxonomists for standard genome sequencing and annotation.</title>
        <authorList>
            <consortium name="The Broad Institute Genomics Platform"/>
            <consortium name="The Broad Institute Genome Sequencing Center for Infectious Disease"/>
            <person name="Wu L."/>
            <person name="Ma J."/>
        </authorList>
    </citation>
    <scope>NUCLEOTIDE SEQUENCE [LARGE SCALE GENOMIC DNA]</scope>
    <source>
        <strain evidence="3">JCM 17027</strain>
    </source>
</reference>
<proteinExistence type="predicted"/>
<dbReference type="Proteomes" id="UP001500034">
    <property type="component" value="Unassembled WGS sequence"/>
</dbReference>
<evidence type="ECO:0000256" key="1">
    <source>
        <dbReference type="SAM" id="MobiDB-lite"/>
    </source>
</evidence>
<comment type="caution">
    <text evidence="2">The sequence shown here is derived from an EMBL/GenBank/DDBJ whole genome shotgun (WGS) entry which is preliminary data.</text>
</comment>
<name>A0ABP7QEJ1_9ACTN</name>
<gene>
    <name evidence="2" type="ORF">GCM10022384_33020</name>
</gene>